<dbReference type="SMART" id="SM00743">
    <property type="entry name" value="Agenet"/>
    <property type="match status" value="2"/>
</dbReference>
<feature type="domain" description="BAH" evidence="2">
    <location>
        <begin position="162"/>
        <end position="281"/>
    </location>
</feature>
<dbReference type="Gene3D" id="2.30.30.490">
    <property type="match status" value="1"/>
</dbReference>
<dbReference type="InterPro" id="IPR043151">
    <property type="entry name" value="BAH_sf"/>
</dbReference>
<dbReference type="OMA" id="NLRVHNW"/>
<gene>
    <name evidence="3" type="ORF">KI387_014209</name>
</gene>
<evidence type="ECO:0000313" key="3">
    <source>
        <dbReference type="EMBL" id="KAH9302626.1"/>
    </source>
</evidence>
<dbReference type="GO" id="GO:0003682">
    <property type="term" value="F:chromatin binding"/>
    <property type="evidence" value="ECO:0007669"/>
    <property type="project" value="InterPro"/>
</dbReference>
<dbReference type="CDD" id="cd20403">
    <property type="entry name" value="Tudor_Agenet_FMRP-like_rpt2"/>
    <property type="match status" value="1"/>
</dbReference>
<protein>
    <recommendedName>
        <fullName evidence="2">BAH domain-containing protein</fullName>
    </recommendedName>
</protein>
<dbReference type="InterPro" id="IPR008395">
    <property type="entry name" value="Agenet-like_dom"/>
</dbReference>
<organism evidence="3 4">
    <name type="scientific">Taxus chinensis</name>
    <name type="common">Chinese yew</name>
    <name type="synonym">Taxus wallichiana var. chinensis</name>
    <dbReference type="NCBI Taxonomy" id="29808"/>
    <lineage>
        <taxon>Eukaryota</taxon>
        <taxon>Viridiplantae</taxon>
        <taxon>Streptophyta</taxon>
        <taxon>Embryophyta</taxon>
        <taxon>Tracheophyta</taxon>
        <taxon>Spermatophyta</taxon>
        <taxon>Pinopsida</taxon>
        <taxon>Pinidae</taxon>
        <taxon>Conifers II</taxon>
        <taxon>Cupressales</taxon>
        <taxon>Taxaceae</taxon>
        <taxon>Taxus</taxon>
    </lineage>
</organism>
<evidence type="ECO:0000259" key="2">
    <source>
        <dbReference type="PROSITE" id="PS51038"/>
    </source>
</evidence>
<feature type="compositionally biased region" description="Polar residues" evidence="1">
    <location>
        <begin position="684"/>
        <end position="710"/>
    </location>
</feature>
<evidence type="ECO:0000313" key="4">
    <source>
        <dbReference type="Proteomes" id="UP000824469"/>
    </source>
</evidence>
<keyword evidence="4" id="KW-1185">Reference proteome</keyword>
<dbReference type="PROSITE" id="PS51038">
    <property type="entry name" value="BAH"/>
    <property type="match status" value="1"/>
</dbReference>
<evidence type="ECO:0000256" key="1">
    <source>
        <dbReference type="SAM" id="MobiDB-lite"/>
    </source>
</evidence>
<accession>A0AA38CMW3</accession>
<dbReference type="CDD" id="cd20405">
    <property type="entry name" value="Tudor_Agenet_AtDUF_rpt1_3"/>
    <property type="match status" value="1"/>
</dbReference>
<dbReference type="Pfam" id="PF01426">
    <property type="entry name" value="BAH"/>
    <property type="match status" value="1"/>
</dbReference>
<name>A0AA38CMW3_TAXCH</name>
<feature type="region of interest" description="Disordered" evidence="1">
    <location>
        <begin position="677"/>
        <end position="775"/>
    </location>
</feature>
<reference evidence="3 4" key="1">
    <citation type="journal article" date="2021" name="Nat. Plants">
        <title>The Taxus genome provides insights into paclitaxel biosynthesis.</title>
        <authorList>
            <person name="Xiong X."/>
            <person name="Gou J."/>
            <person name="Liao Q."/>
            <person name="Li Y."/>
            <person name="Zhou Q."/>
            <person name="Bi G."/>
            <person name="Li C."/>
            <person name="Du R."/>
            <person name="Wang X."/>
            <person name="Sun T."/>
            <person name="Guo L."/>
            <person name="Liang H."/>
            <person name="Lu P."/>
            <person name="Wu Y."/>
            <person name="Zhang Z."/>
            <person name="Ro D.K."/>
            <person name="Shang Y."/>
            <person name="Huang S."/>
            <person name="Yan J."/>
        </authorList>
    </citation>
    <scope>NUCLEOTIDE SEQUENCE [LARGE SCALE GENOMIC DNA]</scope>
    <source>
        <strain evidence="3">Ta-2019</strain>
    </source>
</reference>
<dbReference type="AlphaFoldDB" id="A0AA38CMW3"/>
<dbReference type="Proteomes" id="UP000824469">
    <property type="component" value="Unassembled WGS sequence"/>
</dbReference>
<dbReference type="SMART" id="SM00439">
    <property type="entry name" value="BAH"/>
    <property type="match status" value="1"/>
</dbReference>
<proteinExistence type="predicted"/>
<dbReference type="PANTHER" id="PTHR31917:SF101">
    <property type="entry name" value="OS07G0607300 PROTEIN"/>
    <property type="match status" value="1"/>
</dbReference>
<sequence>MAAKRFVEWEEQFVSHDRGSRIVHYYLKDQQGHAVLAVVGTERSLRHMVYVVSDEFLHLPGLAKPSNSSFKWRSRREVVDWLTSLLSKGDNATKFRHESSRISDTDLSNGEDMDDLDSYVHNYKDKFPRKIRATSKGITWLGSSWTCRKRLRHYGSFRRSGITISVNDYVYVMAEEKIHHIAYLEDMYEDKKAQKKVRVRWFHRTNEVVGTIPPPPAHETELFITPFRQVLSVECVDGQATILTLEHYEKCLAKFPSEVMAQIYVCFRQFDNEGIKSFNLNEMQGYWHQKILKSSDLADLQDYSKHELSDSFDLDEDVATGTTVNKHPRKNRCTRKRLGASDRVYGRKPGEKNKAISGNIYKETLDGGADGSLDSCISERRCFSLGVGESRKKGGACEQQSMSFDIGEKIELLCQDSGIRGCWFRCTIIKRVPHQIKVWYKDVLNEDGSGNLEEWVPSFRIALPDKLGMRLAGRPTIRPCPPENKLGIFEVGTAVDAWWNDGWWEGVVVMVKDLSDEFQVFFPGENVSSIFKKCDLRPSREWSDDQWIDVDKNVDLAAKLILCNRRQVPDSVALDSYTQNNNYSAYVSSGELHGLVDSSDRKLCIISQVAARESRKLGMVQNTSDDENTVTVDVKEEEMSELVCGDHNNLANTSASKNMKLHETFCTADTSRILISSPKHNVVDSPSEQRSPVNLESNNREMSSPNNVQLRGSLRWKSSRKRHRVGDSSPLSRSATACGKEESKRSRKLAGTPDMKNGRESLLESNEDVPKRQEDTVDLKTLKQGHDNLKPIHGASISDSLFISSMPVANLVMSR</sequence>
<dbReference type="Pfam" id="PF05641">
    <property type="entry name" value="Agenet"/>
    <property type="match status" value="1"/>
</dbReference>
<comment type="caution">
    <text evidence="3">The sequence shown here is derived from an EMBL/GenBank/DDBJ whole genome shotgun (WGS) entry which is preliminary data.</text>
</comment>
<dbReference type="PANTHER" id="PTHR31917">
    <property type="entry name" value="AGENET DOMAIN-CONTAINING PROTEIN-RELATED"/>
    <property type="match status" value="1"/>
</dbReference>
<dbReference type="InterPro" id="IPR014002">
    <property type="entry name" value="Agenet_dom_plant"/>
</dbReference>
<dbReference type="EMBL" id="JAHRHJ020000009">
    <property type="protein sequence ID" value="KAH9302626.1"/>
    <property type="molecule type" value="Genomic_DNA"/>
</dbReference>
<feature type="compositionally biased region" description="Basic and acidic residues" evidence="1">
    <location>
        <begin position="756"/>
        <end position="775"/>
    </location>
</feature>
<dbReference type="InterPro" id="IPR001025">
    <property type="entry name" value="BAH_dom"/>
</dbReference>